<reference evidence="1 2" key="1">
    <citation type="submission" date="2013-06" db="EMBL/GenBank/DDBJ databases">
        <title>Whole genome shotgun sequence of Bacillus selenatarsenatis SF-1.</title>
        <authorList>
            <person name="Kuroda M."/>
            <person name="Sei K."/>
            <person name="Yamashita M."/>
            <person name="Ike M."/>
        </authorList>
    </citation>
    <scope>NUCLEOTIDE SEQUENCE [LARGE SCALE GENOMIC DNA]</scope>
    <source>
        <strain evidence="1 2">SF-1</strain>
    </source>
</reference>
<comment type="caution">
    <text evidence="1">The sequence shown here is derived from an EMBL/GenBank/DDBJ whole genome shotgun (WGS) entry which is preliminary data.</text>
</comment>
<keyword evidence="2" id="KW-1185">Reference proteome</keyword>
<dbReference type="AlphaFoldDB" id="A0A0A8X357"/>
<dbReference type="Proteomes" id="UP000031014">
    <property type="component" value="Unassembled WGS sequence"/>
</dbReference>
<accession>A0A0A8X357</accession>
<name>A0A0A8X357_MESS1</name>
<evidence type="ECO:0000313" key="1">
    <source>
        <dbReference type="EMBL" id="GAM12586.1"/>
    </source>
</evidence>
<proteinExistence type="predicted"/>
<sequence>MARDRARDLAVQDLADQDLAVQDLVDKMTSTRAPAALVFLRF</sequence>
<evidence type="ECO:0000313" key="2">
    <source>
        <dbReference type="Proteomes" id="UP000031014"/>
    </source>
</evidence>
<gene>
    <name evidence="1" type="ORF">SAMD00020551_0721</name>
</gene>
<organism evidence="1 2">
    <name type="scientific">Mesobacillus selenatarsenatis (strain DSM 18680 / JCM 14380 / FERM P-15431 / SF-1)</name>
    <dbReference type="NCBI Taxonomy" id="1321606"/>
    <lineage>
        <taxon>Bacteria</taxon>
        <taxon>Bacillati</taxon>
        <taxon>Bacillota</taxon>
        <taxon>Bacilli</taxon>
        <taxon>Bacillales</taxon>
        <taxon>Bacillaceae</taxon>
        <taxon>Mesobacillus</taxon>
    </lineage>
</organism>
<protein>
    <submittedName>
        <fullName evidence="1">Uncharacterized protein</fullName>
    </submittedName>
</protein>
<dbReference type="EMBL" id="BASE01000016">
    <property type="protein sequence ID" value="GAM12586.1"/>
    <property type="molecule type" value="Genomic_DNA"/>
</dbReference>